<name>A0ABQ4MBD2_9BACL</name>
<reference evidence="1 2" key="1">
    <citation type="submission" date="2021-03" db="EMBL/GenBank/DDBJ databases">
        <title>Antimicrobial resistance genes in bacteria isolated from Japanese honey, and their potential for conferring macrolide and lincosamide resistance in the American foulbrood pathogen Paenibacillus larvae.</title>
        <authorList>
            <person name="Okamoto M."/>
            <person name="Kumagai M."/>
            <person name="Kanamori H."/>
            <person name="Takamatsu D."/>
        </authorList>
    </citation>
    <scope>NUCLEOTIDE SEQUENCE [LARGE SCALE GENOMIC DNA]</scope>
    <source>
        <strain evidence="1 2">J42TS3</strain>
    </source>
</reference>
<dbReference type="RefSeq" id="WP_244861493.1">
    <property type="nucleotide sequence ID" value="NZ_BOSL01000006.1"/>
</dbReference>
<sequence length="120" mass="14026">MNVETINYDGKTFRTIKNTKNGEVTQETIFHYKQEGNRVLAEYAGGGILVGHLIALVDEDGNLDMRYQHINDKNELMTGICKSRPEKQEDGRLRMHEEWEWTCKEHSKGWSIIEEIQDRD</sequence>
<accession>A0ABQ4MBD2</accession>
<dbReference type="Proteomes" id="UP000679992">
    <property type="component" value="Unassembled WGS sequence"/>
</dbReference>
<dbReference type="InterPro" id="IPR058595">
    <property type="entry name" value="Avidin-like"/>
</dbReference>
<protein>
    <recommendedName>
        <fullName evidence="3">N-acetylglutamate synthase</fullName>
    </recommendedName>
</protein>
<evidence type="ECO:0008006" key="3">
    <source>
        <dbReference type="Google" id="ProtNLM"/>
    </source>
</evidence>
<comment type="caution">
    <text evidence="1">The sequence shown here is derived from an EMBL/GenBank/DDBJ whole genome shotgun (WGS) entry which is preliminary data.</text>
</comment>
<keyword evidence="2" id="KW-1185">Reference proteome</keyword>
<gene>
    <name evidence="1" type="ORF">J42TS3_23220</name>
</gene>
<dbReference type="Pfam" id="PF26421">
    <property type="entry name" value="Avidin_like"/>
    <property type="match status" value="1"/>
</dbReference>
<organism evidence="1 2">
    <name type="scientific">Paenibacillus vini</name>
    <dbReference type="NCBI Taxonomy" id="1476024"/>
    <lineage>
        <taxon>Bacteria</taxon>
        <taxon>Bacillati</taxon>
        <taxon>Bacillota</taxon>
        <taxon>Bacilli</taxon>
        <taxon>Bacillales</taxon>
        <taxon>Paenibacillaceae</taxon>
        <taxon>Paenibacillus</taxon>
    </lineage>
</organism>
<dbReference type="EMBL" id="BOSL01000006">
    <property type="protein sequence ID" value="GIP53287.1"/>
    <property type="molecule type" value="Genomic_DNA"/>
</dbReference>
<evidence type="ECO:0000313" key="1">
    <source>
        <dbReference type="EMBL" id="GIP53287.1"/>
    </source>
</evidence>
<proteinExistence type="predicted"/>
<evidence type="ECO:0000313" key="2">
    <source>
        <dbReference type="Proteomes" id="UP000679992"/>
    </source>
</evidence>